<organism evidence="2 3">
    <name type="scientific">Thalassobaculum fulvum</name>
    <dbReference type="NCBI Taxonomy" id="1633335"/>
    <lineage>
        <taxon>Bacteria</taxon>
        <taxon>Pseudomonadati</taxon>
        <taxon>Pseudomonadota</taxon>
        <taxon>Alphaproteobacteria</taxon>
        <taxon>Rhodospirillales</taxon>
        <taxon>Thalassobaculaceae</taxon>
        <taxon>Thalassobaculum</taxon>
    </lineage>
</organism>
<dbReference type="SMART" id="SM00028">
    <property type="entry name" value="TPR"/>
    <property type="match status" value="7"/>
</dbReference>
<dbReference type="PANTHER" id="PTHR44809">
    <property type="match status" value="1"/>
</dbReference>
<dbReference type="AlphaFoldDB" id="A0A919CRZ7"/>
<keyword evidence="1" id="KW-0802">TPR repeat</keyword>
<name>A0A919CRZ7_9PROT</name>
<dbReference type="PANTHER" id="PTHR44809:SF1">
    <property type="entry name" value="PROTEIN O-MANNOSYL-TRANSFERASE TMTC1"/>
    <property type="match status" value="1"/>
</dbReference>
<dbReference type="SUPFAM" id="SSF53756">
    <property type="entry name" value="UDP-Glycosyltransferase/glycogen phosphorylase"/>
    <property type="match status" value="1"/>
</dbReference>
<sequence>MSAQSLEILNEGIRYQRAGFRMQAAKLYRRVPKGDRYHGDALNLLGTLRFEQGMALDAARLIGEAVRVNPRNTTAWGNLGRVLKHLALFDKAAACFRRAALLAPERPDGVAGLSQVTTGTELARTLRRRLALSPLDVDGLIEFGNDRSRDGDKAGAAERFRRVLVIDPRSFAGMFNLGNAVRDLGQSDAAAWCYERSLVLDPGNANVLNNRGLLAFNRADWATAERWFRKAVGAYGLHAAGWSNLARSLQKQGRDQAAVDGFRRGLAIDPRNMPVCCEFAGLLELPKWARFGLVVDPLQATAYNRLALLATKDPTRRAVMPWLRRGACMRPDDPDTWYNIGVELGRSGDAEAAAKYGWLATRVRDNHAFAHLNTALALLVLERFEPGWEEHRRRVESAEAAPFMRYFDIPEWIDQDLAGRRLLVWGEQGIGDEIQFMTLIRHLIRRGARLTVLTEPRIRPIVRRSLPGVAVPDVADPSGKLEDHHGCDMHVALGDLPHRLRLFCGGTERPEPWIVPDPDRVARLRAGLLERHPGKRLVGITWRSVAPKTGGRRTVPIELWGDFAATPGVAVVSLQYGLKQQDLDDIAALGCDIDHAHGVEPIMDLDGLAALVAAVDLVVCPPNNTVHFAGAMAKPCWVMVPTRPDWRWGLTRSDSLWYPNTRVFRQESDDDWMPVMRRVADALRAWAGEAA</sequence>
<dbReference type="Pfam" id="PF13432">
    <property type="entry name" value="TPR_16"/>
    <property type="match status" value="3"/>
</dbReference>
<dbReference type="PROSITE" id="PS50005">
    <property type="entry name" value="TPR"/>
    <property type="match status" value="3"/>
</dbReference>
<proteinExistence type="predicted"/>
<evidence type="ECO:0000256" key="1">
    <source>
        <dbReference type="PROSITE-ProRule" id="PRU00339"/>
    </source>
</evidence>
<dbReference type="InterPro" id="IPR052943">
    <property type="entry name" value="TMTC_O-mannosyl-trnsfr"/>
</dbReference>
<evidence type="ECO:0000313" key="2">
    <source>
        <dbReference type="EMBL" id="GHD60300.1"/>
    </source>
</evidence>
<feature type="repeat" description="TPR" evidence="1">
    <location>
        <begin position="171"/>
        <end position="204"/>
    </location>
</feature>
<feature type="repeat" description="TPR" evidence="1">
    <location>
        <begin position="73"/>
        <end position="106"/>
    </location>
</feature>
<dbReference type="Gene3D" id="1.25.40.10">
    <property type="entry name" value="Tetratricopeptide repeat domain"/>
    <property type="match status" value="2"/>
</dbReference>
<dbReference type="RefSeq" id="WP_189994081.1">
    <property type="nucleotide sequence ID" value="NZ_BMZS01000012.1"/>
</dbReference>
<dbReference type="Gene3D" id="3.40.50.2000">
    <property type="entry name" value="Glycogen Phosphorylase B"/>
    <property type="match status" value="1"/>
</dbReference>
<keyword evidence="3" id="KW-1185">Reference proteome</keyword>
<dbReference type="InterPro" id="IPR011990">
    <property type="entry name" value="TPR-like_helical_dom_sf"/>
</dbReference>
<accession>A0A919CRZ7</accession>
<reference evidence="2" key="1">
    <citation type="journal article" date="2014" name="Int. J. Syst. Evol. Microbiol.">
        <title>Complete genome sequence of Corynebacterium casei LMG S-19264T (=DSM 44701T), isolated from a smear-ripened cheese.</title>
        <authorList>
            <consortium name="US DOE Joint Genome Institute (JGI-PGF)"/>
            <person name="Walter F."/>
            <person name="Albersmeier A."/>
            <person name="Kalinowski J."/>
            <person name="Ruckert C."/>
        </authorList>
    </citation>
    <scope>NUCLEOTIDE SEQUENCE</scope>
    <source>
        <strain evidence="2">KCTC 42651</strain>
    </source>
</reference>
<comment type="caution">
    <text evidence="2">The sequence shown here is derived from an EMBL/GenBank/DDBJ whole genome shotgun (WGS) entry which is preliminary data.</text>
</comment>
<feature type="repeat" description="TPR" evidence="1">
    <location>
        <begin position="239"/>
        <end position="272"/>
    </location>
</feature>
<gene>
    <name evidence="2" type="primary">flbA</name>
    <name evidence="2" type="ORF">GCM10017083_45950</name>
</gene>
<dbReference type="EMBL" id="BMZS01000012">
    <property type="protein sequence ID" value="GHD60300.1"/>
    <property type="molecule type" value="Genomic_DNA"/>
</dbReference>
<dbReference type="Proteomes" id="UP000630353">
    <property type="component" value="Unassembled WGS sequence"/>
</dbReference>
<dbReference type="SUPFAM" id="SSF48452">
    <property type="entry name" value="TPR-like"/>
    <property type="match status" value="2"/>
</dbReference>
<reference evidence="2" key="2">
    <citation type="submission" date="2020-09" db="EMBL/GenBank/DDBJ databases">
        <authorList>
            <person name="Sun Q."/>
            <person name="Kim S."/>
        </authorList>
    </citation>
    <scope>NUCLEOTIDE SEQUENCE</scope>
    <source>
        <strain evidence="2">KCTC 42651</strain>
    </source>
</reference>
<dbReference type="InterPro" id="IPR019734">
    <property type="entry name" value="TPR_rpt"/>
</dbReference>
<protein>
    <submittedName>
        <fullName evidence="2">Protein FlbA</fullName>
    </submittedName>
</protein>
<evidence type="ECO:0000313" key="3">
    <source>
        <dbReference type="Proteomes" id="UP000630353"/>
    </source>
</evidence>